<name>A0ACC2P7S8_9HYME</name>
<gene>
    <name evidence="1" type="ORF">QAD02_015416</name>
</gene>
<keyword evidence="2" id="KW-1185">Reference proteome</keyword>
<comment type="caution">
    <text evidence="1">The sequence shown here is derived from an EMBL/GenBank/DDBJ whole genome shotgun (WGS) entry which is preliminary data.</text>
</comment>
<organism evidence="1 2">
    <name type="scientific">Eretmocerus hayati</name>
    <dbReference type="NCBI Taxonomy" id="131215"/>
    <lineage>
        <taxon>Eukaryota</taxon>
        <taxon>Metazoa</taxon>
        <taxon>Ecdysozoa</taxon>
        <taxon>Arthropoda</taxon>
        <taxon>Hexapoda</taxon>
        <taxon>Insecta</taxon>
        <taxon>Pterygota</taxon>
        <taxon>Neoptera</taxon>
        <taxon>Endopterygota</taxon>
        <taxon>Hymenoptera</taxon>
        <taxon>Apocrita</taxon>
        <taxon>Proctotrupomorpha</taxon>
        <taxon>Chalcidoidea</taxon>
        <taxon>Aphelinidae</taxon>
        <taxon>Aphelininae</taxon>
        <taxon>Eretmocerus</taxon>
    </lineage>
</organism>
<sequence length="283" mass="32002">KLALMIDEVYDDWVAENISKPSHRIIARNIKTARKLSYSIMALYSVMNSSFLLKSVVSYLFGDVDDRIFIVPAVFPWNGRQSPIYEITIISQFIMSSSVLYSLAVIEGQLAFLVLHATSLVYIVKEEIAELSQHSQRNPVDKDHLRSTIKRISQKHSKFLTFAKNLEDSFSMVSFVHVTGLTLLIMTSGFTVMVATENNAPVEALNYAIFLLAFLLNSAFYCYAGEYLTNHSETIAMEINSCPWYEFPTAHQKDINFILMRAQIPVVMTAGKFNQLSLVLLSS</sequence>
<feature type="non-terminal residue" evidence="1">
    <location>
        <position position="1"/>
    </location>
</feature>
<reference evidence="1" key="1">
    <citation type="submission" date="2023-04" db="EMBL/GenBank/DDBJ databases">
        <title>A chromosome-level genome assembly of the parasitoid wasp Eretmocerus hayati.</title>
        <authorList>
            <person name="Zhong Y."/>
            <person name="Liu S."/>
            <person name="Liu Y."/>
        </authorList>
    </citation>
    <scope>NUCLEOTIDE SEQUENCE</scope>
    <source>
        <strain evidence="1">ZJU_SS_LIU_2023</strain>
    </source>
</reference>
<feature type="non-terminal residue" evidence="1">
    <location>
        <position position="283"/>
    </location>
</feature>
<accession>A0ACC2P7S8</accession>
<protein>
    <submittedName>
        <fullName evidence="1">Uncharacterized protein</fullName>
    </submittedName>
</protein>
<evidence type="ECO:0000313" key="1">
    <source>
        <dbReference type="EMBL" id="KAJ8679629.1"/>
    </source>
</evidence>
<dbReference type="Proteomes" id="UP001239111">
    <property type="component" value="Chromosome 2"/>
</dbReference>
<evidence type="ECO:0000313" key="2">
    <source>
        <dbReference type="Proteomes" id="UP001239111"/>
    </source>
</evidence>
<proteinExistence type="predicted"/>
<dbReference type="EMBL" id="CM056742">
    <property type="protein sequence ID" value="KAJ8679629.1"/>
    <property type="molecule type" value="Genomic_DNA"/>
</dbReference>